<evidence type="ECO:0000313" key="8">
    <source>
        <dbReference type="Proteomes" id="UP000270616"/>
    </source>
</evidence>
<keyword evidence="4 5" id="KW-0472">Membrane</keyword>
<dbReference type="EMBL" id="RKMF01000013">
    <property type="protein sequence ID" value="ROZ62350.1"/>
    <property type="molecule type" value="Genomic_DNA"/>
</dbReference>
<evidence type="ECO:0000256" key="5">
    <source>
        <dbReference type="SAM" id="Phobius"/>
    </source>
</evidence>
<dbReference type="InterPro" id="IPR052528">
    <property type="entry name" value="Sugar_transport-like"/>
</dbReference>
<gene>
    <name evidence="7" type="ORF">EDL96_10565</name>
</gene>
<keyword evidence="2 5" id="KW-0812">Transmembrane</keyword>
<evidence type="ECO:0000256" key="4">
    <source>
        <dbReference type="ARBA" id="ARBA00023136"/>
    </source>
</evidence>
<dbReference type="SUPFAM" id="SSF103473">
    <property type="entry name" value="MFS general substrate transporter"/>
    <property type="match status" value="1"/>
</dbReference>
<feature type="transmembrane region" description="Helical" evidence="5">
    <location>
        <begin position="287"/>
        <end position="306"/>
    </location>
</feature>
<dbReference type="OrthoDB" id="4612864at2"/>
<sequence length="402" mass="40966">MARNALTWLWMLCLAGALTQGGLNLLRPVTSYKLIALGAGPVTIGLVTAAYALLPLFAAVWLGRVSDRMASLRLMLSAGVAALTLGGVALALAPNIAVVAVASALLGMGHLAFTVAGQTTIARTAANDALDAGFGWFTASYSMGQMIGPLLGGALLGTASVAVEPESMGRVNLALWVGALLAAAALGPVALKFGGAPLRDVTASAEEDGRPSVARILGMGGVVPYMVASMGLLAMLDILTAFLPVVAEQAGVAPVVVGVLLAIRGGASILSRVVLPWLSRRFRRTAMLKASLVISATTLAVPPLFIQNEWLAALFLAAGGFFLGLGQPLTMTMITTTVPDSWRGSALAVRLMANRLGQVGMPVLAGAVAAPLGPAAAIWMTCAVLAGSGVERIVRDRPQSGV</sequence>
<evidence type="ECO:0000256" key="2">
    <source>
        <dbReference type="ARBA" id="ARBA00022692"/>
    </source>
</evidence>
<comment type="subcellular location">
    <subcellularLocation>
        <location evidence="1">Cell membrane</location>
        <topology evidence="1">Multi-pass membrane protein</topology>
    </subcellularLocation>
</comment>
<dbReference type="PANTHER" id="PTHR23526:SF4">
    <property type="entry name" value="INTEGRAL MEMBRANE TRANSPORT PROTEIN"/>
    <property type="match status" value="1"/>
</dbReference>
<dbReference type="GO" id="GO:0005886">
    <property type="term" value="C:plasma membrane"/>
    <property type="evidence" value="ECO:0007669"/>
    <property type="project" value="UniProtKB-SubCell"/>
</dbReference>
<feature type="transmembrane region" description="Helical" evidence="5">
    <location>
        <begin position="222"/>
        <end position="246"/>
    </location>
</feature>
<dbReference type="InterPro" id="IPR011701">
    <property type="entry name" value="MFS"/>
</dbReference>
<feature type="transmembrane region" description="Helical" evidence="5">
    <location>
        <begin position="134"/>
        <end position="161"/>
    </location>
</feature>
<organism evidence="7 8">
    <name type="scientific">Kocuria soli</name>
    <dbReference type="NCBI Taxonomy" id="2485125"/>
    <lineage>
        <taxon>Bacteria</taxon>
        <taxon>Bacillati</taxon>
        <taxon>Actinomycetota</taxon>
        <taxon>Actinomycetes</taxon>
        <taxon>Micrococcales</taxon>
        <taxon>Micrococcaceae</taxon>
        <taxon>Kocuria</taxon>
    </lineage>
</organism>
<evidence type="ECO:0000256" key="3">
    <source>
        <dbReference type="ARBA" id="ARBA00022989"/>
    </source>
</evidence>
<protein>
    <submittedName>
        <fullName evidence="7">MFS transporter</fullName>
    </submittedName>
</protein>
<name>A0A3N3ZQ94_9MICC</name>
<feature type="transmembrane region" description="Helical" evidence="5">
    <location>
        <begin position="35"/>
        <end position="62"/>
    </location>
</feature>
<feature type="transmembrane region" description="Helical" evidence="5">
    <location>
        <begin position="99"/>
        <end position="122"/>
    </location>
</feature>
<dbReference type="PROSITE" id="PS50850">
    <property type="entry name" value="MFS"/>
    <property type="match status" value="1"/>
</dbReference>
<accession>A0A3N3ZQ94</accession>
<feature type="transmembrane region" description="Helical" evidence="5">
    <location>
        <begin position="252"/>
        <end position="275"/>
    </location>
</feature>
<dbReference type="AlphaFoldDB" id="A0A3N3ZQ94"/>
<keyword evidence="8" id="KW-1185">Reference proteome</keyword>
<dbReference type="GO" id="GO:0022857">
    <property type="term" value="F:transmembrane transporter activity"/>
    <property type="evidence" value="ECO:0007669"/>
    <property type="project" value="InterPro"/>
</dbReference>
<dbReference type="PRINTS" id="PR01035">
    <property type="entry name" value="TCRTETA"/>
</dbReference>
<evidence type="ECO:0000259" key="6">
    <source>
        <dbReference type="PROSITE" id="PS50850"/>
    </source>
</evidence>
<evidence type="ECO:0000313" key="7">
    <source>
        <dbReference type="EMBL" id="ROZ62350.1"/>
    </source>
</evidence>
<dbReference type="InterPro" id="IPR020846">
    <property type="entry name" value="MFS_dom"/>
</dbReference>
<feature type="transmembrane region" description="Helical" evidence="5">
    <location>
        <begin position="74"/>
        <end position="93"/>
    </location>
</feature>
<dbReference type="PANTHER" id="PTHR23526">
    <property type="entry name" value="INTEGRAL MEMBRANE TRANSPORT PROTEIN-RELATED"/>
    <property type="match status" value="1"/>
</dbReference>
<feature type="transmembrane region" description="Helical" evidence="5">
    <location>
        <begin position="359"/>
        <end position="386"/>
    </location>
</feature>
<comment type="caution">
    <text evidence="7">The sequence shown here is derived from an EMBL/GenBank/DDBJ whole genome shotgun (WGS) entry which is preliminary data.</text>
</comment>
<dbReference type="Pfam" id="PF07690">
    <property type="entry name" value="MFS_1"/>
    <property type="match status" value="1"/>
</dbReference>
<dbReference type="Proteomes" id="UP000270616">
    <property type="component" value="Unassembled WGS sequence"/>
</dbReference>
<dbReference type="Gene3D" id="1.20.1250.20">
    <property type="entry name" value="MFS general substrate transporter like domains"/>
    <property type="match status" value="1"/>
</dbReference>
<dbReference type="InterPro" id="IPR036259">
    <property type="entry name" value="MFS_trans_sf"/>
</dbReference>
<dbReference type="RefSeq" id="WP_123825894.1">
    <property type="nucleotide sequence ID" value="NZ_RKMF01000013.1"/>
</dbReference>
<feature type="transmembrane region" description="Helical" evidence="5">
    <location>
        <begin position="173"/>
        <end position="191"/>
    </location>
</feature>
<feature type="domain" description="Major facilitator superfamily (MFS) profile" evidence="6">
    <location>
        <begin position="8"/>
        <end position="401"/>
    </location>
</feature>
<reference evidence="7 8" key="1">
    <citation type="submission" date="2018-10" db="EMBL/GenBank/DDBJ databases">
        <title>Kocuria sp. M5W7-7, whole genome shotgun sequence.</title>
        <authorList>
            <person name="Tuo L."/>
        </authorList>
    </citation>
    <scope>NUCLEOTIDE SEQUENCE [LARGE SCALE GENOMIC DNA]</scope>
    <source>
        <strain evidence="7 8">M5W7-7</strain>
    </source>
</reference>
<proteinExistence type="predicted"/>
<dbReference type="InterPro" id="IPR001958">
    <property type="entry name" value="Tet-R_TetA/multi-R_MdtG-like"/>
</dbReference>
<evidence type="ECO:0000256" key="1">
    <source>
        <dbReference type="ARBA" id="ARBA00004651"/>
    </source>
</evidence>
<feature type="transmembrane region" description="Helical" evidence="5">
    <location>
        <begin position="312"/>
        <end position="338"/>
    </location>
</feature>
<keyword evidence="3 5" id="KW-1133">Transmembrane helix</keyword>